<accession>A0AAV3RP80</accession>
<protein>
    <recommendedName>
        <fullName evidence="1">HAT C-terminal dimerisation domain-containing protein</fullName>
    </recommendedName>
</protein>
<gene>
    <name evidence="2" type="ORF">LIER_42179</name>
</gene>
<reference evidence="2 3" key="1">
    <citation type="submission" date="2024-01" db="EMBL/GenBank/DDBJ databases">
        <title>The complete chloroplast genome sequence of Lithospermum erythrorhizon: insights into the phylogenetic relationship among Boraginaceae species and the maternal lineages of purple gromwells.</title>
        <authorList>
            <person name="Okada T."/>
            <person name="Watanabe K."/>
        </authorList>
    </citation>
    <scope>NUCLEOTIDE SEQUENCE [LARGE SCALE GENOMIC DNA]</scope>
</reference>
<dbReference type="Proteomes" id="UP001454036">
    <property type="component" value="Unassembled WGS sequence"/>
</dbReference>
<keyword evidence="3" id="KW-1185">Reference proteome</keyword>
<dbReference type="InterPro" id="IPR008906">
    <property type="entry name" value="HATC_C_dom"/>
</dbReference>
<dbReference type="Pfam" id="PF05699">
    <property type="entry name" value="Dimer_Tnp_hAT"/>
    <property type="match status" value="1"/>
</dbReference>
<evidence type="ECO:0000313" key="3">
    <source>
        <dbReference type="Proteomes" id="UP001454036"/>
    </source>
</evidence>
<dbReference type="PANTHER" id="PTHR23272:SF182">
    <property type="entry name" value="OS09G0381850 PROTEIN"/>
    <property type="match status" value="1"/>
</dbReference>
<dbReference type="AlphaFoldDB" id="A0AAV3RP80"/>
<proteinExistence type="predicted"/>
<dbReference type="EMBL" id="BAABME010028366">
    <property type="protein sequence ID" value="GAA0178633.1"/>
    <property type="molecule type" value="Genomic_DNA"/>
</dbReference>
<feature type="domain" description="HAT C-terminal dimerisation" evidence="1">
    <location>
        <begin position="84"/>
        <end position="172"/>
    </location>
</feature>
<evidence type="ECO:0000259" key="1">
    <source>
        <dbReference type="Pfam" id="PF05699"/>
    </source>
</evidence>
<evidence type="ECO:0000313" key="2">
    <source>
        <dbReference type="EMBL" id="GAA0178633.1"/>
    </source>
</evidence>
<comment type="caution">
    <text evidence="2">The sequence shown here is derived from an EMBL/GenBank/DDBJ whole genome shotgun (WGS) entry which is preliminary data.</text>
</comment>
<dbReference type="GO" id="GO:0046983">
    <property type="term" value="F:protein dimerization activity"/>
    <property type="evidence" value="ECO:0007669"/>
    <property type="project" value="InterPro"/>
</dbReference>
<name>A0AAV3RP80_LITER</name>
<dbReference type="PANTHER" id="PTHR23272">
    <property type="entry name" value="BED FINGER-RELATED"/>
    <property type="match status" value="1"/>
</dbReference>
<sequence>MLSNALKFQKVFDRYAEYDRYFEEFLPTEKDWKKCSKVCDYLKRVKNQNLKGNSFNSTPKLATGRKKFSSFVRDTNIHKSEHTDLDVYLGESLFDENEDKNDASPARFDVLEWWKVNEPKYSSKMAKDILSIPITTFASESTFSAGGRVIDDRRASMKPETVEVLLCAADWVRTRHELKGKVNQTINVSI</sequence>
<organism evidence="2 3">
    <name type="scientific">Lithospermum erythrorhizon</name>
    <name type="common">Purple gromwell</name>
    <name type="synonym">Lithospermum officinale var. erythrorhizon</name>
    <dbReference type="NCBI Taxonomy" id="34254"/>
    <lineage>
        <taxon>Eukaryota</taxon>
        <taxon>Viridiplantae</taxon>
        <taxon>Streptophyta</taxon>
        <taxon>Embryophyta</taxon>
        <taxon>Tracheophyta</taxon>
        <taxon>Spermatophyta</taxon>
        <taxon>Magnoliopsida</taxon>
        <taxon>eudicotyledons</taxon>
        <taxon>Gunneridae</taxon>
        <taxon>Pentapetalae</taxon>
        <taxon>asterids</taxon>
        <taxon>lamiids</taxon>
        <taxon>Boraginales</taxon>
        <taxon>Boraginaceae</taxon>
        <taxon>Boraginoideae</taxon>
        <taxon>Lithospermeae</taxon>
        <taxon>Lithospermum</taxon>
    </lineage>
</organism>
<dbReference type="SUPFAM" id="SSF53098">
    <property type="entry name" value="Ribonuclease H-like"/>
    <property type="match status" value="1"/>
</dbReference>
<dbReference type="InterPro" id="IPR012337">
    <property type="entry name" value="RNaseH-like_sf"/>
</dbReference>